<dbReference type="PROSITE" id="PS50262">
    <property type="entry name" value="G_PROTEIN_RECEP_F1_2"/>
    <property type="match status" value="1"/>
</dbReference>
<dbReference type="GO" id="GO:0016020">
    <property type="term" value="C:membrane"/>
    <property type="evidence" value="ECO:0007669"/>
    <property type="project" value="UniProtKB-SubCell"/>
</dbReference>
<sequence length="322" mass="36317">MSSLLGAMNATQTGIRMNSSRLYHLSNEATPAYLSTVILAMILSAVVNVFFLMVFKRCPQIREKMRFILLVCIMGSETFYFFTLSMISSFGVFGWHLSYLGCAFLRVLSSAAGSAELYSVAAMCLDRYLAVCHPLLYDSFCSSTNILRVVVIIFLTPFVLPLIIFILQNSLVSKQKVLGLVDMCSFDRLEVYPWMTTVRLVLFSGQFVACFLLIAASYVLVVKEGLRAGVISSVNLRARRTLGFHMLQLTMYVMPVVVYVIYYSLLPMGPAYLDVLSQLYTFNTIVFTFGQVINPIVYGLRADEVKPFLPTFRRSRRVTIHV</sequence>
<evidence type="ECO:0000313" key="9">
    <source>
        <dbReference type="Proteomes" id="UP001066276"/>
    </source>
</evidence>
<evidence type="ECO:0000256" key="3">
    <source>
        <dbReference type="ARBA" id="ARBA00022989"/>
    </source>
</evidence>
<evidence type="ECO:0000256" key="2">
    <source>
        <dbReference type="ARBA" id="ARBA00022692"/>
    </source>
</evidence>
<dbReference type="PROSITE" id="PS00237">
    <property type="entry name" value="G_PROTEIN_RECEP_F1_1"/>
    <property type="match status" value="1"/>
</dbReference>
<gene>
    <name evidence="8" type="ORF">NDU88_000432</name>
</gene>
<dbReference type="GO" id="GO:0004984">
    <property type="term" value="F:olfactory receptor activity"/>
    <property type="evidence" value="ECO:0007669"/>
    <property type="project" value="TreeGrafter"/>
</dbReference>
<name>A0AAV7KNX6_PLEWA</name>
<feature type="transmembrane region" description="Helical" evidence="6">
    <location>
        <begin position="32"/>
        <end position="55"/>
    </location>
</feature>
<evidence type="ECO:0000256" key="5">
    <source>
        <dbReference type="RuleBase" id="RU000688"/>
    </source>
</evidence>
<dbReference type="EMBL" id="JANPWB010000016">
    <property type="protein sequence ID" value="KAJ1080212.1"/>
    <property type="molecule type" value="Genomic_DNA"/>
</dbReference>
<dbReference type="PRINTS" id="PR00237">
    <property type="entry name" value="GPCRRHODOPSN"/>
</dbReference>
<dbReference type="Pfam" id="PF00001">
    <property type="entry name" value="7tm_1"/>
    <property type="match status" value="1"/>
</dbReference>
<dbReference type="InterPro" id="IPR000276">
    <property type="entry name" value="GPCR_Rhodpsn"/>
</dbReference>
<dbReference type="GO" id="GO:0004930">
    <property type="term" value="F:G protein-coupled receptor activity"/>
    <property type="evidence" value="ECO:0007669"/>
    <property type="project" value="UniProtKB-KW"/>
</dbReference>
<evidence type="ECO:0000259" key="7">
    <source>
        <dbReference type="PROSITE" id="PS50262"/>
    </source>
</evidence>
<dbReference type="SUPFAM" id="SSF81321">
    <property type="entry name" value="Family A G protein-coupled receptor-like"/>
    <property type="match status" value="1"/>
</dbReference>
<feature type="transmembrane region" description="Helical" evidence="6">
    <location>
        <begin position="200"/>
        <end position="221"/>
    </location>
</feature>
<keyword evidence="5" id="KW-0297">G-protein coupled receptor</keyword>
<dbReference type="InterPro" id="IPR017452">
    <property type="entry name" value="GPCR_Rhodpsn_7TM"/>
</dbReference>
<dbReference type="GO" id="GO:0005549">
    <property type="term" value="F:odorant binding"/>
    <property type="evidence" value="ECO:0007669"/>
    <property type="project" value="TreeGrafter"/>
</dbReference>
<keyword evidence="5" id="KW-0807">Transducer</keyword>
<evidence type="ECO:0000313" key="8">
    <source>
        <dbReference type="EMBL" id="KAJ1080212.1"/>
    </source>
</evidence>
<keyword evidence="4 6" id="KW-0472">Membrane</keyword>
<protein>
    <recommendedName>
        <fullName evidence="7">G-protein coupled receptors family 1 profile domain-containing protein</fullName>
    </recommendedName>
</protein>
<dbReference type="InterPro" id="IPR052921">
    <property type="entry name" value="GPCR1_Superfamily_Member"/>
</dbReference>
<feature type="transmembrane region" description="Helical" evidence="6">
    <location>
        <begin position="242"/>
        <end position="262"/>
    </location>
</feature>
<keyword evidence="9" id="KW-1185">Reference proteome</keyword>
<feature type="transmembrane region" description="Helical" evidence="6">
    <location>
        <begin position="103"/>
        <end position="125"/>
    </location>
</feature>
<dbReference type="PANTHER" id="PTHR26451">
    <property type="entry name" value="G_PROTEIN_RECEP_F1_2 DOMAIN-CONTAINING PROTEIN"/>
    <property type="match status" value="1"/>
</dbReference>
<comment type="subcellular location">
    <subcellularLocation>
        <location evidence="1">Membrane</location>
    </subcellularLocation>
</comment>
<feature type="domain" description="G-protein coupled receptors family 1 profile" evidence="7">
    <location>
        <begin position="47"/>
        <end position="298"/>
    </location>
</feature>
<evidence type="ECO:0000256" key="1">
    <source>
        <dbReference type="ARBA" id="ARBA00004370"/>
    </source>
</evidence>
<feature type="transmembrane region" description="Helical" evidence="6">
    <location>
        <begin position="146"/>
        <end position="167"/>
    </location>
</feature>
<dbReference type="PANTHER" id="PTHR26451:SF991">
    <property type="entry name" value="ODORANT RECEPTOR"/>
    <property type="match status" value="1"/>
</dbReference>
<organism evidence="8 9">
    <name type="scientific">Pleurodeles waltl</name>
    <name type="common">Iberian ribbed newt</name>
    <dbReference type="NCBI Taxonomy" id="8319"/>
    <lineage>
        <taxon>Eukaryota</taxon>
        <taxon>Metazoa</taxon>
        <taxon>Chordata</taxon>
        <taxon>Craniata</taxon>
        <taxon>Vertebrata</taxon>
        <taxon>Euteleostomi</taxon>
        <taxon>Amphibia</taxon>
        <taxon>Batrachia</taxon>
        <taxon>Caudata</taxon>
        <taxon>Salamandroidea</taxon>
        <taxon>Salamandridae</taxon>
        <taxon>Pleurodelinae</taxon>
        <taxon>Pleurodeles</taxon>
    </lineage>
</organism>
<evidence type="ECO:0000256" key="6">
    <source>
        <dbReference type="SAM" id="Phobius"/>
    </source>
</evidence>
<dbReference type="CDD" id="cd00637">
    <property type="entry name" value="7tm_classA_rhodopsin-like"/>
    <property type="match status" value="1"/>
</dbReference>
<dbReference type="AlphaFoldDB" id="A0AAV7KNX6"/>
<dbReference type="Gene3D" id="1.20.1070.10">
    <property type="entry name" value="Rhodopsin 7-helix transmembrane proteins"/>
    <property type="match status" value="1"/>
</dbReference>
<keyword evidence="3 6" id="KW-1133">Transmembrane helix</keyword>
<feature type="transmembrane region" description="Helical" evidence="6">
    <location>
        <begin position="282"/>
        <end position="300"/>
    </location>
</feature>
<keyword evidence="5" id="KW-0675">Receptor</keyword>
<keyword evidence="2 5" id="KW-0812">Transmembrane</keyword>
<accession>A0AAV7KNX6</accession>
<comment type="similarity">
    <text evidence="5">Belongs to the G-protein coupled receptor 1 family.</text>
</comment>
<evidence type="ECO:0000256" key="4">
    <source>
        <dbReference type="ARBA" id="ARBA00023136"/>
    </source>
</evidence>
<reference evidence="8" key="1">
    <citation type="journal article" date="2022" name="bioRxiv">
        <title>Sequencing and chromosome-scale assembly of the giantPleurodeles waltlgenome.</title>
        <authorList>
            <person name="Brown T."/>
            <person name="Elewa A."/>
            <person name="Iarovenko S."/>
            <person name="Subramanian E."/>
            <person name="Araus A.J."/>
            <person name="Petzold A."/>
            <person name="Susuki M."/>
            <person name="Suzuki K.-i.T."/>
            <person name="Hayashi T."/>
            <person name="Toyoda A."/>
            <person name="Oliveira C."/>
            <person name="Osipova E."/>
            <person name="Leigh N.D."/>
            <person name="Simon A."/>
            <person name="Yun M.H."/>
        </authorList>
    </citation>
    <scope>NUCLEOTIDE SEQUENCE</scope>
    <source>
        <strain evidence="8">20211129_DDA</strain>
        <tissue evidence="8">Liver</tissue>
    </source>
</reference>
<proteinExistence type="inferred from homology"/>
<comment type="caution">
    <text evidence="8">The sequence shown here is derived from an EMBL/GenBank/DDBJ whole genome shotgun (WGS) entry which is preliminary data.</text>
</comment>
<feature type="transmembrane region" description="Helical" evidence="6">
    <location>
        <begin position="67"/>
        <end position="97"/>
    </location>
</feature>
<dbReference type="Proteomes" id="UP001066276">
    <property type="component" value="Chromosome 12"/>
</dbReference>